<evidence type="ECO:0000313" key="1">
    <source>
        <dbReference type="EMBL" id="GAA2212783.1"/>
    </source>
</evidence>
<protein>
    <submittedName>
        <fullName evidence="1">Uncharacterized protein</fullName>
    </submittedName>
</protein>
<sequence>MRLPAVPFSSMCSEEGLSQLATAEAGESTAVSAQLSAMEEPANSQLTPAVRAATAIMLRNFWNDTARPPESMSVI</sequence>
<gene>
    <name evidence="1" type="ORF">GCM10009850_082450</name>
</gene>
<comment type="caution">
    <text evidence="1">The sequence shown here is derived from an EMBL/GenBank/DDBJ whole genome shotgun (WGS) entry which is preliminary data.</text>
</comment>
<organism evidence="1 2">
    <name type="scientific">Nonomuraea monospora</name>
    <dbReference type="NCBI Taxonomy" id="568818"/>
    <lineage>
        <taxon>Bacteria</taxon>
        <taxon>Bacillati</taxon>
        <taxon>Actinomycetota</taxon>
        <taxon>Actinomycetes</taxon>
        <taxon>Streptosporangiales</taxon>
        <taxon>Streptosporangiaceae</taxon>
        <taxon>Nonomuraea</taxon>
    </lineage>
</organism>
<dbReference type="EMBL" id="BAAAQX010000028">
    <property type="protein sequence ID" value="GAA2212783.1"/>
    <property type="molecule type" value="Genomic_DNA"/>
</dbReference>
<proteinExistence type="predicted"/>
<dbReference type="Proteomes" id="UP001499843">
    <property type="component" value="Unassembled WGS sequence"/>
</dbReference>
<evidence type="ECO:0000313" key="2">
    <source>
        <dbReference type="Proteomes" id="UP001499843"/>
    </source>
</evidence>
<accession>A0ABN3CTK4</accession>
<name>A0ABN3CTK4_9ACTN</name>
<keyword evidence="2" id="KW-1185">Reference proteome</keyword>
<reference evidence="1 2" key="1">
    <citation type="journal article" date="2019" name="Int. J. Syst. Evol. Microbiol.">
        <title>The Global Catalogue of Microorganisms (GCM) 10K type strain sequencing project: providing services to taxonomists for standard genome sequencing and annotation.</title>
        <authorList>
            <consortium name="The Broad Institute Genomics Platform"/>
            <consortium name="The Broad Institute Genome Sequencing Center for Infectious Disease"/>
            <person name="Wu L."/>
            <person name="Ma J."/>
        </authorList>
    </citation>
    <scope>NUCLEOTIDE SEQUENCE [LARGE SCALE GENOMIC DNA]</scope>
    <source>
        <strain evidence="1 2">JCM 16114</strain>
    </source>
</reference>